<dbReference type="PRINTS" id="PR00364">
    <property type="entry name" value="DISEASERSIST"/>
</dbReference>
<dbReference type="PROSITE" id="PS51755">
    <property type="entry name" value="OMPR_PHOB"/>
    <property type="match status" value="1"/>
</dbReference>
<dbReference type="Pfam" id="PF03704">
    <property type="entry name" value="BTAD"/>
    <property type="match status" value="1"/>
</dbReference>
<evidence type="ECO:0000256" key="5">
    <source>
        <dbReference type="PROSITE-ProRule" id="PRU01091"/>
    </source>
</evidence>
<dbReference type="InterPro" id="IPR019734">
    <property type="entry name" value="TPR_rpt"/>
</dbReference>
<evidence type="ECO:0000256" key="2">
    <source>
        <dbReference type="ARBA" id="ARBA00023015"/>
    </source>
</evidence>
<comment type="similarity">
    <text evidence="1">Belongs to the AfsR/DnrI/RedD regulatory family.</text>
</comment>
<dbReference type="PANTHER" id="PTHR35807:SF1">
    <property type="entry name" value="TRANSCRIPTIONAL REGULATOR REDD"/>
    <property type="match status" value="1"/>
</dbReference>
<evidence type="ECO:0000256" key="6">
    <source>
        <dbReference type="SAM" id="MobiDB-lite"/>
    </source>
</evidence>
<feature type="region of interest" description="Disordered" evidence="6">
    <location>
        <begin position="249"/>
        <end position="274"/>
    </location>
</feature>
<dbReference type="GO" id="GO:0000160">
    <property type="term" value="P:phosphorelay signal transduction system"/>
    <property type="evidence" value="ECO:0007669"/>
    <property type="project" value="InterPro"/>
</dbReference>
<evidence type="ECO:0000313" key="9">
    <source>
        <dbReference type="Proteomes" id="UP000219612"/>
    </source>
</evidence>
<dbReference type="Gene3D" id="3.40.50.300">
    <property type="entry name" value="P-loop containing nucleotide triphosphate hydrolases"/>
    <property type="match status" value="1"/>
</dbReference>
<dbReference type="SUPFAM" id="SSF46894">
    <property type="entry name" value="C-terminal effector domain of the bipartite response regulators"/>
    <property type="match status" value="1"/>
</dbReference>
<keyword evidence="3 5" id="KW-0238">DNA-binding</keyword>
<dbReference type="Proteomes" id="UP000219612">
    <property type="component" value="Unassembled WGS sequence"/>
</dbReference>
<feature type="domain" description="OmpR/PhoB-type" evidence="7">
    <location>
        <begin position="4"/>
        <end position="112"/>
    </location>
</feature>
<dbReference type="InterPro" id="IPR051677">
    <property type="entry name" value="AfsR-DnrI-RedD_regulator"/>
</dbReference>
<dbReference type="RefSeq" id="WP_245923767.1">
    <property type="nucleotide sequence ID" value="NZ_OBDY01000036.1"/>
</dbReference>
<organism evidence="8 9">
    <name type="scientific">Paractinoplanes atraurantiacus</name>
    <dbReference type="NCBI Taxonomy" id="1036182"/>
    <lineage>
        <taxon>Bacteria</taxon>
        <taxon>Bacillati</taxon>
        <taxon>Actinomycetota</taxon>
        <taxon>Actinomycetes</taxon>
        <taxon>Micromonosporales</taxon>
        <taxon>Micromonosporaceae</taxon>
        <taxon>Paractinoplanes</taxon>
    </lineage>
</organism>
<keyword evidence="9" id="KW-1185">Reference proteome</keyword>
<dbReference type="AlphaFoldDB" id="A0A285KB22"/>
<evidence type="ECO:0000313" key="8">
    <source>
        <dbReference type="EMBL" id="SNY69799.1"/>
    </source>
</evidence>
<keyword evidence="4" id="KW-0804">Transcription</keyword>
<dbReference type="InterPro" id="IPR005158">
    <property type="entry name" value="BTAD"/>
</dbReference>
<evidence type="ECO:0000256" key="1">
    <source>
        <dbReference type="ARBA" id="ARBA00005820"/>
    </source>
</evidence>
<dbReference type="SUPFAM" id="SSF52540">
    <property type="entry name" value="P-loop containing nucleoside triphosphate hydrolases"/>
    <property type="match status" value="1"/>
</dbReference>
<dbReference type="GO" id="GO:0043531">
    <property type="term" value="F:ADP binding"/>
    <property type="evidence" value="ECO:0007669"/>
    <property type="project" value="InterPro"/>
</dbReference>
<dbReference type="EMBL" id="OBDY01000036">
    <property type="protein sequence ID" value="SNY69799.1"/>
    <property type="molecule type" value="Genomic_DNA"/>
</dbReference>
<protein>
    <submittedName>
        <fullName evidence="8">DNA-binding transcriptional activator of the SARP family</fullName>
    </submittedName>
</protein>
<evidence type="ECO:0000256" key="4">
    <source>
        <dbReference type="ARBA" id="ARBA00023163"/>
    </source>
</evidence>
<feature type="compositionally biased region" description="Polar residues" evidence="6">
    <location>
        <begin position="252"/>
        <end position="265"/>
    </location>
</feature>
<sequence length="976" mass="104948">MTAASQLPAGDGPEALRLQIMGPLRVWRGGAEINAGPRQQRCLLALLLARGGHPISMTELVALIWGADPPVSAISVIHKYVGVLRRLLEPGLLPRTPGSFVLRNGNGYRITAGADTLDLMQFRRHVAAARAAAEEDRCEQALAHYSDALRLCRGSAGESLSDSAGATAVFAGIDGEFFDAAVAAADLAIRLRRPSGVLSPLRLAAEMDPFNELVHASLVNTLAAAGQQAEALAVYRTIRKRLADDLGIDPGQSLQQAHQQVLTQSAPPPAPEPPHPPVVWPVSDGLVPAPLVRPAQLPPDLSLFVGRSAELAVLGDLVAGMRDDARTGPLVVAIDGMGGVGKSTLAARFARSVAGEFTDGQLYLDLHGEQGDALLSLLYALGVPASNVPDTFDAQVGTYRSLTAGKRILVLLDNVVDPARVRPLLPNSAESLVLITSRRPLLGLAAFEGAHLMHLDVPDPASARELLLRRLSATPNRTAAEPDAGIVDEIIESCGRLPLAVAILAARLTARPSLSLASVAAGLRGARRLESFPGGLAGHDPRAAFAWSYRQLSDGARRLFRLLGVALGPGVTAAAAASLSGLDPDRTRAELDELCEAALVTEHEDGRFTSHVLVKAYAEELLRDVDPAGERRAAISRLLQYYVHSSFNAQVVLQPHRLPIEPDPALPGVAPERPGSYEEAIAWFAGQREVLKEAVRVAADLGYGIAPWQLAITMQQYLQWTGRFQEWEEVMRWALDAARAGGDEIGEAHALRSLAGARWSLGGNEEALELLLSALEIFENRDMVLEQALVHTNLHWVDEALGRDHEALLHGERALKLYRTIGYRRAETFGLMSNGRSLARLGRLEESGQLLEQALELHQQIRGDLEAAWDATLIAVEGETRMAIAANLAQMGRLREAAEQLELSAETSRRVRQRPNEFEALGRLAELRLEMGDPVEARAAVERARQVLAALPDGGPEPLRARFATLTEKLERAGAN</sequence>
<dbReference type="InterPro" id="IPR016032">
    <property type="entry name" value="Sig_transdc_resp-reg_C-effctor"/>
</dbReference>
<dbReference type="SUPFAM" id="SSF48452">
    <property type="entry name" value="TPR-like"/>
    <property type="match status" value="2"/>
</dbReference>
<dbReference type="InterPro" id="IPR027417">
    <property type="entry name" value="P-loop_NTPase"/>
</dbReference>
<dbReference type="Gene3D" id="1.25.40.10">
    <property type="entry name" value="Tetratricopeptide repeat domain"/>
    <property type="match status" value="2"/>
</dbReference>
<dbReference type="InterPro" id="IPR002182">
    <property type="entry name" value="NB-ARC"/>
</dbReference>
<proteinExistence type="inferred from homology"/>
<dbReference type="CDD" id="cd15831">
    <property type="entry name" value="BTAD"/>
    <property type="match status" value="1"/>
</dbReference>
<dbReference type="GO" id="GO:0006355">
    <property type="term" value="P:regulation of DNA-templated transcription"/>
    <property type="evidence" value="ECO:0007669"/>
    <property type="project" value="InterPro"/>
</dbReference>
<dbReference type="SMART" id="SM00028">
    <property type="entry name" value="TPR"/>
    <property type="match status" value="5"/>
</dbReference>
<dbReference type="InterPro" id="IPR036388">
    <property type="entry name" value="WH-like_DNA-bd_sf"/>
</dbReference>
<gene>
    <name evidence="8" type="ORF">SAMN05421748_13613</name>
</gene>
<dbReference type="Pfam" id="PF00931">
    <property type="entry name" value="NB-ARC"/>
    <property type="match status" value="1"/>
</dbReference>
<feature type="DNA-binding region" description="OmpR/PhoB-type" evidence="5">
    <location>
        <begin position="4"/>
        <end position="112"/>
    </location>
</feature>
<dbReference type="InterPro" id="IPR011990">
    <property type="entry name" value="TPR-like_helical_dom_sf"/>
</dbReference>
<reference evidence="8 9" key="1">
    <citation type="submission" date="2017-09" db="EMBL/GenBank/DDBJ databases">
        <authorList>
            <person name="Ehlers B."/>
            <person name="Leendertz F.H."/>
        </authorList>
    </citation>
    <scope>NUCLEOTIDE SEQUENCE [LARGE SCALE GENOMIC DNA]</scope>
    <source>
        <strain evidence="8 9">CGMCC 4.6857</strain>
    </source>
</reference>
<dbReference type="PANTHER" id="PTHR35807">
    <property type="entry name" value="TRANSCRIPTIONAL REGULATOR REDD-RELATED"/>
    <property type="match status" value="1"/>
</dbReference>
<name>A0A285KB22_9ACTN</name>
<dbReference type="InterPro" id="IPR001867">
    <property type="entry name" value="OmpR/PhoB-type_DNA-bd"/>
</dbReference>
<dbReference type="Gene3D" id="1.10.10.10">
    <property type="entry name" value="Winged helix-like DNA-binding domain superfamily/Winged helix DNA-binding domain"/>
    <property type="match status" value="1"/>
</dbReference>
<dbReference type="SMART" id="SM00862">
    <property type="entry name" value="Trans_reg_C"/>
    <property type="match status" value="1"/>
</dbReference>
<dbReference type="GO" id="GO:0003677">
    <property type="term" value="F:DNA binding"/>
    <property type="evidence" value="ECO:0007669"/>
    <property type="project" value="UniProtKB-UniRule"/>
</dbReference>
<evidence type="ECO:0000256" key="3">
    <source>
        <dbReference type="ARBA" id="ARBA00023125"/>
    </source>
</evidence>
<accession>A0A285KB22</accession>
<keyword evidence="2" id="KW-0805">Transcription regulation</keyword>
<evidence type="ECO:0000259" key="7">
    <source>
        <dbReference type="PROSITE" id="PS51755"/>
    </source>
</evidence>
<dbReference type="SMART" id="SM01043">
    <property type="entry name" value="BTAD"/>
    <property type="match status" value="1"/>
</dbReference>